<feature type="transmembrane region" description="Helical" evidence="8">
    <location>
        <begin position="118"/>
        <end position="137"/>
    </location>
</feature>
<feature type="transmembrane region" description="Helical" evidence="8">
    <location>
        <begin position="28"/>
        <end position="44"/>
    </location>
</feature>
<evidence type="ECO:0000313" key="9">
    <source>
        <dbReference type="EMBL" id="PRR81678.1"/>
    </source>
</evidence>
<evidence type="ECO:0000313" key="10">
    <source>
        <dbReference type="Proteomes" id="UP000239471"/>
    </source>
</evidence>
<keyword evidence="4 8" id="KW-0812">Transmembrane</keyword>
<keyword evidence="7 9" id="KW-0808">Transferase</keyword>
<comment type="subcellular location">
    <subcellularLocation>
        <location evidence="1">Cell membrane</location>
        <topology evidence="1">Multi-pass membrane protein</topology>
    </subcellularLocation>
</comment>
<comment type="similarity">
    <text evidence="2 7">Belongs to the membrane-bound acyltransferase family.</text>
</comment>
<keyword evidence="3 7" id="KW-1003">Cell membrane</keyword>
<dbReference type="AlphaFoldDB" id="A0A2T0BCR8"/>
<dbReference type="OrthoDB" id="9805788at2"/>
<proteinExistence type="inferred from homology"/>
<comment type="caution">
    <text evidence="9">The sequence shown here is derived from an EMBL/GenBank/DDBJ whole genome shotgun (WGS) entry which is preliminary data.</text>
</comment>
<dbReference type="PANTHER" id="PTHR13285">
    <property type="entry name" value="ACYLTRANSFERASE"/>
    <property type="match status" value="1"/>
</dbReference>
<dbReference type="Pfam" id="PF03062">
    <property type="entry name" value="MBOAT"/>
    <property type="match status" value="1"/>
</dbReference>
<evidence type="ECO:0000256" key="2">
    <source>
        <dbReference type="ARBA" id="ARBA00010323"/>
    </source>
</evidence>
<keyword evidence="7 9" id="KW-0012">Acyltransferase</keyword>
<evidence type="ECO:0000256" key="4">
    <source>
        <dbReference type="ARBA" id="ARBA00022692"/>
    </source>
</evidence>
<accession>A0A2T0BCR8</accession>
<dbReference type="InterPro" id="IPR004299">
    <property type="entry name" value="MBOAT_fam"/>
</dbReference>
<organism evidence="9 10">
    <name type="scientific">Clostridium vincentii</name>
    <dbReference type="NCBI Taxonomy" id="52704"/>
    <lineage>
        <taxon>Bacteria</taxon>
        <taxon>Bacillati</taxon>
        <taxon>Bacillota</taxon>
        <taxon>Clostridia</taxon>
        <taxon>Eubacteriales</taxon>
        <taxon>Clostridiaceae</taxon>
        <taxon>Clostridium</taxon>
    </lineage>
</organism>
<keyword evidence="6 7" id="KW-0472">Membrane</keyword>
<name>A0A2T0BCR8_9CLOT</name>
<sequence length="480" mass="55968">MLFSSIIFLFYFLPVVILVYYVLSISRMAQNIWLFIASIFFYAWGEPIYVLIMLFSILLNSVFGFFIENSHENKKKAKILLVVACCINIGILFVFKYLNFIIENINDIFQRDLLSTTSLSLPIGISFFTFQALSYVIDVYKGKTKVEKNPFYVGLYIAFFPQLIAGPIIQYNNIADQIRNRNSSYKKFSVGACRFVTGLGKKMLLANNFAIMADNIFNWSTIGQQYYTVPAMLAWLGAIAYTLQIFFDFSAYSDMAIGLGLMFGFKFEENFNYPYISKSITEFWRRWHISLSTWFRDYVYFPLGGSRVKSKDKMVRNLFIVWLLTGIWHGANWTFLFWGIWNFIFILAERFLRYHENNQHKMLMNIYTMIIVIFGWVTFKATDLYQAGRYYLNMFGLNNNGFYSDLALVFLKENALWLGLGILLCTPIAKKINLLLAQRKMSVIGNVYNIAYPIAMTGLFIICVVYLARGSYNPFIYFNF</sequence>
<feature type="transmembrane region" description="Helical" evidence="8">
    <location>
        <begin position="149"/>
        <end position="169"/>
    </location>
</feature>
<feature type="transmembrane region" description="Helical" evidence="8">
    <location>
        <begin position="79"/>
        <end position="98"/>
    </location>
</feature>
<reference evidence="9 10" key="1">
    <citation type="submission" date="2018-03" db="EMBL/GenBank/DDBJ databases">
        <title>Genome sequence of Clostridium vincentii DSM 10228.</title>
        <authorList>
            <person name="Poehlein A."/>
            <person name="Daniel R."/>
        </authorList>
    </citation>
    <scope>NUCLEOTIDE SEQUENCE [LARGE SCALE GENOMIC DNA]</scope>
    <source>
        <strain evidence="9 10">DSM 10228</strain>
    </source>
</reference>
<keyword evidence="5 8" id="KW-1133">Transmembrane helix</keyword>
<evidence type="ECO:0000256" key="6">
    <source>
        <dbReference type="ARBA" id="ARBA00023136"/>
    </source>
</evidence>
<evidence type="ECO:0000256" key="8">
    <source>
        <dbReference type="SAM" id="Phobius"/>
    </source>
</evidence>
<evidence type="ECO:0000256" key="3">
    <source>
        <dbReference type="ARBA" id="ARBA00022475"/>
    </source>
</evidence>
<dbReference type="GO" id="GO:0016746">
    <property type="term" value="F:acyltransferase activity"/>
    <property type="evidence" value="ECO:0007669"/>
    <property type="project" value="UniProtKB-KW"/>
</dbReference>
<evidence type="ECO:0000256" key="1">
    <source>
        <dbReference type="ARBA" id="ARBA00004651"/>
    </source>
</evidence>
<feature type="transmembrane region" description="Helical" evidence="8">
    <location>
        <begin position="364"/>
        <end position="382"/>
    </location>
</feature>
<dbReference type="PANTHER" id="PTHR13285:SF18">
    <property type="entry name" value="PROTEIN-CYSTEINE N-PALMITOYLTRANSFERASE RASP"/>
    <property type="match status" value="1"/>
</dbReference>
<dbReference type="InterPro" id="IPR051085">
    <property type="entry name" value="MB_O-acyltransferase"/>
</dbReference>
<feature type="transmembrane region" description="Helical" evidence="8">
    <location>
        <begin position="227"/>
        <end position="247"/>
    </location>
</feature>
<dbReference type="Proteomes" id="UP000239471">
    <property type="component" value="Unassembled WGS sequence"/>
</dbReference>
<evidence type="ECO:0000256" key="7">
    <source>
        <dbReference type="PIRNR" id="PIRNR016636"/>
    </source>
</evidence>
<feature type="transmembrane region" description="Helical" evidence="8">
    <location>
        <begin position="6"/>
        <end position="23"/>
    </location>
</feature>
<protein>
    <submittedName>
        <fullName evidence="9">Peptidoglycan O-acetyltransferase</fullName>
        <ecNumber evidence="9">2.3.1.-</ecNumber>
    </submittedName>
</protein>
<evidence type="ECO:0000256" key="5">
    <source>
        <dbReference type="ARBA" id="ARBA00022989"/>
    </source>
</evidence>
<dbReference type="PIRSF" id="PIRSF016636">
    <property type="entry name" value="AlgI_DltB"/>
    <property type="match status" value="1"/>
</dbReference>
<feature type="transmembrane region" description="Helical" evidence="8">
    <location>
        <begin position="402"/>
        <end position="426"/>
    </location>
</feature>
<dbReference type="GO" id="GO:0005886">
    <property type="term" value="C:plasma membrane"/>
    <property type="evidence" value="ECO:0007669"/>
    <property type="project" value="UniProtKB-SubCell"/>
</dbReference>
<dbReference type="EMBL" id="PVXQ01000025">
    <property type="protein sequence ID" value="PRR81678.1"/>
    <property type="molecule type" value="Genomic_DNA"/>
</dbReference>
<dbReference type="EC" id="2.3.1.-" evidence="9"/>
<dbReference type="InterPro" id="IPR028362">
    <property type="entry name" value="AlgI"/>
</dbReference>
<dbReference type="GO" id="GO:0042121">
    <property type="term" value="P:alginic acid biosynthetic process"/>
    <property type="evidence" value="ECO:0007669"/>
    <property type="project" value="InterPro"/>
</dbReference>
<keyword evidence="10" id="KW-1185">Reference proteome</keyword>
<gene>
    <name evidence="9" type="primary">patA_1</name>
    <name evidence="9" type="ORF">CLVI_22870</name>
</gene>
<dbReference type="InterPro" id="IPR024194">
    <property type="entry name" value="Ac/AlaTfrase_AlgI/DltB"/>
</dbReference>
<dbReference type="PIRSF" id="PIRSF500217">
    <property type="entry name" value="AlgI"/>
    <property type="match status" value="1"/>
</dbReference>
<feature type="transmembrane region" description="Helical" evidence="8">
    <location>
        <begin position="447"/>
        <end position="468"/>
    </location>
</feature>